<sequence length="396" mass="43926">MAASIILQADRDKSLKRRHPWVFSKAVKQVKGHANSGETVTIRSADGVFIANGAYSPDSQIRVRVWSFDEAEAIDADFFLRRISAAWRVRQQLFDLSQTNGIRVVAAESDGLPGVTIDLYHDILVIQLLSAGADYQRSHIVAALRQLFPDHSIYERSDVDVRKKEGLPPVTGWLHAPRDSGEVTILENGMQILVDVVNGHKTGFYLDQRDSRAAAARYAKGKTVLNCFSYTGTFAVAALSGGASHVINADMSELALQTAKRNAELNQLDLSQLDFTKADVFKLLRQYKEQGRQFDMVILDPPKFAESKAQLMGACRGYKDINRVAMQIVKPGGFLLTFSCSGLMEDSLFQKIVADAALDAGRDCLFIEKLSQAKDHPIASFYPEGHYLKGWVCLIR</sequence>
<dbReference type="SUPFAM" id="SSF88697">
    <property type="entry name" value="PUA domain-like"/>
    <property type="match status" value="1"/>
</dbReference>
<protein>
    <submittedName>
        <fullName evidence="10">Class I SAM-dependent rRNA methyltransferase</fullName>
        <ecNumber evidence="10">2.1.1.-</ecNumber>
    </submittedName>
</protein>
<gene>
    <name evidence="10" type="ORF">ACFFJP_10465</name>
</gene>
<dbReference type="CDD" id="cd21153">
    <property type="entry name" value="PUA_RlmI"/>
    <property type="match status" value="1"/>
</dbReference>
<dbReference type="CDD" id="cd02440">
    <property type="entry name" value="AdoMet_MTases"/>
    <property type="match status" value="1"/>
</dbReference>
<comment type="similarity">
    <text evidence="8">Belongs to the methyltransferase superfamily. RlmI family.</text>
</comment>
<dbReference type="PANTHER" id="PTHR42873:SF1">
    <property type="entry name" value="S-ADENOSYLMETHIONINE-DEPENDENT METHYLTRANSFERASE DOMAIN-CONTAINING PROTEIN"/>
    <property type="match status" value="1"/>
</dbReference>
<keyword evidence="5 10" id="KW-0808">Transferase</keyword>
<keyword evidence="7" id="KW-0694">RNA-binding</keyword>
<keyword evidence="2" id="KW-0963">Cytoplasm</keyword>
<proteinExistence type="inferred from homology"/>
<dbReference type="InterPro" id="IPR041532">
    <property type="entry name" value="RlmI-like_PUA"/>
</dbReference>
<comment type="subcellular location">
    <subcellularLocation>
        <location evidence="1">Cytoplasm</location>
    </subcellularLocation>
</comment>
<dbReference type="RefSeq" id="WP_377243145.1">
    <property type="nucleotide sequence ID" value="NZ_JBHLXP010000001.1"/>
</dbReference>
<dbReference type="Pfam" id="PF17785">
    <property type="entry name" value="PUA_3"/>
    <property type="match status" value="1"/>
</dbReference>
<evidence type="ECO:0000256" key="6">
    <source>
        <dbReference type="ARBA" id="ARBA00022691"/>
    </source>
</evidence>
<keyword evidence="6" id="KW-0949">S-adenosyl-L-methionine</keyword>
<keyword evidence="11" id="KW-1185">Reference proteome</keyword>
<evidence type="ECO:0000256" key="5">
    <source>
        <dbReference type="ARBA" id="ARBA00022679"/>
    </source>
</evidence>
<dbReference type="SMART" id="SM00359">
    <property type="entry name" value="PUA"/>
    <property type="match status" value="1"/>
</dbReference>
<keyword evidence="3" id="KW-0698">rRNA processing</keyword>
<evidence type="ECO:0000256" key="3">
    <source>
        <dbReference type="ARBA" id="ARBA00022552"/>
    </source>
</evidence>
<dbReference type="InterPro" id="IPR036974">
    <property type="entry name" value="PUA_sf"/>
</dbReference>
<dbReference type="GO" id="GO:0008168">
    <property type="term" value="F:methyltransferase activity"/>
    <property type="evidence" value="ECO:0007669"/>
    <property type="project" value="UniProtKB-KW"/>
</dbReference>
<reference evidence="10 11" key="1">
    <citation type="submission" date="2024-09" db="EMBL/GenBank/DDBJ databases">
        <authorList>
            <person name="Sun Q."/>
            <person name="Mori K."/>
        </authorList>
    </citation>
    <scope>NUCLEOTIDE SEQUENCE [LARGE SCALE GENOMIC DNA]</scope>
    <source>
        <strain evidence="10 11">KCTC 23315</strain>
    </source>
</reference>
<dbReference type="Gene3D" id="2.30.130.10">
    <property type="entry name" value="PUA domain"/>
    <property type="match status" value="1"/>
</dbReference>
<dbReference type="EMBL" id="JBHLXP010000001">
    <property type="protein sequence ID" value="MFC0048711.1"/>
    <property type="molecule type" value="Genomic_DNA"/>
</dbReference>
<evidence type="ECO:0000259" key="9">
    <source>
        <dbReference type="SMART" id="SM00359"/>
    </source>
</evidence>
<dbReference type="Proteomes" id="UP001589813">
    <property type="component" value="Unassembled WGS sequence"/>
</dbReference>
<evidence type="ECO:0000256" key="8">
    <source>
        <dbReference type="ARBA" id="ARBA00038091"/>
    </source>
</evidence>
<dbReference type="EC" id="2.1.1.-" evidence="10"/>
<organism evidence="10 11">
    <name type="scientific">Rheinheimera tilapiae</name>
    <dbReference type="NCBI Taxonomy" id="875043"/>
    <lineage>
        <taxon>Bacteria</taxon>
        <taxon>Pseudomonadati</taxon>
        <taxon>Pseudomonadota</taxon>
        <taxon>Gammaproteobacteria</taxon>
        <taxon>Chromatiales</taxon>
        <taxon>Chromatiaceae</taxon>
        <taxon>Rheinheimera</taxon>
    </lineage>
</organism>
<comment type="caution">
    <text evidence="10">The sequence shown here is derived from an EMBL/GenBank/DDBJ whole genome shotgun (WGS) entry which is preliminary data.</text>
</comment>
<evidence type="ECO:0000256" key="4">
    <source>
        <dbReference type="ARBA" id="ARBA00022603"/>
    </source>
</evidence>
<dbReference type="SUPFAM" id="SSF53335">
    <property type="entry name" value="S-adenosyl-L-methionine-dependent methyltransferases"/>
    <property type="match status" value="1"/>
</dbReference>
<dbReference type="Gene3D" id="3.40.50.150">
    <property type="entry name" value="Vaccinia Virus protein VP39"/>
    <property type="match status" value="1"/>
</dbReference>
<dbReference type="InterPro" id="IPR002478">
    <property type="entry name" value="PUA"/>
</dbReference>
<dbReference type="GO" id="GO:0032259">
    <property type="term" value="P:methylation"/>
    <property type="evidence" value="ECO:0007669"/>
    <property type="project" value="UniProtKB-KW"/>
</dbReference>
<evidence type="ECO:0000313" key="11">
    <source>
        <dbReference type="Proteomes" id="UP001589813"/>
    </source>
</evidence>
<dbReference type="PANTHER" id="PTHR42873">
    <property type="entry name" value="RIBOSOMAL RNA LARGE SUBUNIT METHYLTRANSFERASE"/>
    <property type="match status" value="1"/>
</dbReference>
<dbReference type="PROSITE" id="PS50890">
    <property type="entry name" value="PUA"/>
    <property type="match status" value="1"/>
</dbReference>
<dbReference type="InterPro" id="IPR029063">
    <property type="entry name" value="SAM-dependent_MTases_sf"/>
</dbReference>
<keyword evidence="4 10" id="KW-0489">Methyltransferase</keyword>
<dbReference type="InterPro" id="IPR015947">
    <property type="entry name" value="PUA-like_sf"/>
</dbReference>
<dbReference type="Gene3D" id="3.30.750.80">
    <property type="entry name" value="RNA methyltransferase domain (HRMD) like"/>
    <property type="match status" value="1"/>
</dbReference>
<feature type="domain" description="PUA" evidence="9">
    <location>
        <begin position="3"/>
        <end position="88"/>
    </location>
</feature>
<dbReference type="Pfam" id="PF10672">
    <property type="entry name" value="Methyltrans_SAM"/>
    <property type="match status" value="1"/>
</dbReference>
<dbReference type="InterPro" id="IPR019614">
    <property type="entry name" value="SAM-dep_methyl-trfase"/>
</dbReference>
<evidence type="ECO:0000256" key="7">
    <source>
        <dbReference type="ARBA" id="ARBA00022884"/>
    </source>
</evidence>
<evidence type="ECO:0000313" key="10">
    <source>
        <dbReference type="EMBL" id="MFC0048711.1"/>
    </source>
</evidence>
<evidence type="ECO:0000256" key="2">
    <source>
        <dbReference type="ARBA" id="ARBA00022490"/>
    </source>
</evidence>
<evidence type="ECO:0000256" key="1">
    <source>
        <dbReference type="ARBA" id="ARBA00004496"/>
    </source>
</evidence>
<accession>A0ABV6BCW5</accession>
<name>A0ABV6BCW5_9GAMM</name>
<dbReference type="CDD" id="cd11572">
    <property type="entry name" value="RlmI_M_like"/>
    <property type="match status" value="1"/>
</dbReference>